<dbReference type="AlphaFoldDB" id="A0A1H3ISL6"/>
<evidence type="ECO:0000313" key="1">
    <source>
        <dbReference type="EMBL" id="SDY30720.1"/>
    </source>
</evidence>
<dbReference type="OrthoDB" id="1998712at2"/>
<dbReference type="EMBL" id="FNPG01000013">
    <property type="protein sequence ID" value="SDY30720.1"/>
    <property type="molecule type" value="Genomic_DNA"/>
</dbReference>
<keyword evidence="2" id="KW-1185">Reference proteome</keyword>
<dbReference type="Proteomes" id="UP000183918">
    <property type="component" value="Unassembled WGS sequence"/>
</dbReference>
<protein>
    <recommendedName>
        <fullName evidence="3">DUF4417 domain-containing protein</fullName>
    </recommendedName>
</protein>
<name>A0A1H3ISL6_9FIRM</name>
<dbReference type="STRING" id="1122142.SAMN02910414_01235"/>
<evidence type="ECO:0000313" key="2">
    <source>
        <dbReference type="Proteomes" id="UP000183918"/>
    </source>
</evidence>
<organism evidence="1 2">
    <name type="scientific">Lachnobacterium bovis DSM 14045</name>
    <dbReference type="NCBI Taxonomy" id="1122142"/>
    <lineage>
        <taxon>Bacteria</taxon>
        <taxon>Bacillati</taxon>
        <taxon>Bacillota</taxon>
        <taxon>Clostridia</taxon>
        <taxon>Lachnospirales</taxon>
        <taxon>Lachnospiraceae</taxon>
        <taxon>Lachnobacterium</taxon>
    </lineage>
</organism>
<sequence length="136" mass="15758">MDNHKGFGGFDLSPRINWDVNLQRFNLLLSKLADAFLAINGVKLMPNFRTGCLDTFEVLSIYPPNTWYSVGALGCGRGRIKINEMYLRTKRIVTNPNMLIYYGKLKPEYAHILDEYGVQYKVFTDFQRLSRRKEVA</sequence>
<gene>
    <name evidence="1" type="ORF">SAMN02910414_01235</name>
</gene>
<dbReference type="RefSeq" id="WP_074717135.1">
    <property type="nucleotide sequence ID" value="NZ_FNPG01000013.1"/>
</dbReference>
<evidence type="ECO:0008006" key="3">
    <source>
        <dbReference type="Google" id="ProtNLM"/>
    </source>
</evidence>
<accession>A0A1H3ISL6</accession>
<reference evidence="1 2" key="1">
    <citation type="submission" date="2016-10" db="EMBL/GenBank/DDBJ databases">
        <authorList>
            <person name="de Groot N.N."/>
        </authorList>
    </citation>
    <scope>NUCLEOTIDE SEQUENCE [LARGE SCALE GENOMIC DNA]</scope>
    <source>
        <strain evidence="1 2">DSM 14045</strain>
    </source>
</reference>
<proteinExistence type="predicted"/>